<feature type="domain" description="Aminotransferase class V" evidence="2">
    <location>
        <begin position="91"/>
        <end position="289"/>
    </location>
</feature>
<proteinExistence type="predicted"/>
<organism evidence="3 4">
    <name type="scientific">Asticcacaulis taihuensis</name>
    <dbReference type="NCBI Taxonomy" id="260084"/>
    <lineage>
        <taxon>Bacteria</taxon>
        <taxon>Pseudomonadati</taxon>
        <taxon>Pseudomonadota</taxon>
        <taxon>Alphaproteobacteria</taxon>
        <taxon>Caulobacterales</taxon>
        <taxon>Caulobacteraceae</taxon>
        <taxon>Asticcacaulis</taxon>
    </lineage>
</organism>
<dbReference type="Proteomes" id="UP000199150">
    <property type="component" value="Unassembled WGS sequence"/>
</dbReference>
<dbReference type="SUPFAM" id="SSF53383">
    <property type="entry name" value="PLP-dependent transferases"/>
    <property type="match status" value="1"/>
</dbReference>
<dbReference type="PANTHER" id="PTHR43586:SF4">
    <property type="entry name" value="ISOPENICILLIN N EPIMERASE"/>
    <property type="match status" value="1"/>
</dbReference>
<dbReference type="Pfam" id="PF00266">
    <property type="entry name" value="Aminotran_5"/>
    <property type="match status" value="1"/>
</dbReference>
<name>A0A1G4TAC8_9CAUL</name>
<dbReference type="InterPro" id="IPR015421">
    <property type="entry name" value="PyrdxlP-dep_Trfase_major"/>
</dbReference>
<evidence type="ECO:0000259" key="2">
    <source>
        <dbReference type="Pfam" id="PF00266"/>
    </source>
</evidence>
<evidence type="ECO:0000313" key="3">
    <source>
        <dbReference type="EMBL" id="SCW78238.1"/>
    </source>
</evidence>
<dbReference type="STRING" id="260084.SAMN02927928_3363"/>
<reference evidence="4" key="1">
    <citation type="submission" date="2016-10" db="EMBL/GenBank/DDBJ databases">
        <authorList>
            <person name="Varghese N."/>
            <person name="Submissions S."/>
        </authorList>
    </citation>
    <scope>NUCLEOTIDE SEQUENCE [LARGE SCALE GENOMIC DNA]</scope>
    <source>
        <strain evidence="4">CGMCC 1.3431</strain>
    </source>
</reference>
<accession>A0A1G4TAC8</accession>
<dbReference type="Gene3D" id="3.40.640.10">
    <property type="entry name" value="Type I PLP-dependent aspartate aminotransferase-like (Major domain)"/>
    <property type="match status" value="1"/>
</dbReference>
<protein>
    <submittedName>
        <fullName evidence="3">Kynureninase</fullName>
    </submittedName>
</protein>
<dbReference type="InterPro" id="IPR000192">
    <property type="entry name" value="Aminotrans_V_dom"/>
</dbReference>
<dbReference type="PANTHER" id="PTHR43586">
    <property type="entry name" value="CYSTEINE DESULFURASE"/>
    <property type="match status" value="1"/>
</dbReference>
<gene>
    <name evidence="3" type="ORF">SAMN02927928_3363</name>
</gene>
<dbReference type="InterPro" id="IPR015424">
    <property type="entry name" value="PyrdxlP-dep_Trfase"/>
</dbReference>
<evidence type="ECO:0000256" key="1">
    <source>
        <dbReference type="ARBA" id="ARBA00022898"/>
    </source>
</evidence>
<dbReference type="OrthoDB" id="9812626at2"/>
<evidence type="ECO:0000313" key="4">
    <source>
        <dbReference type="Proteomes" id="UP000199150"/>
    </source>
</evidence>
<dbReference type="RefSeq" id="WP_090650234.1">
    <property type="nucleotide sequence ID" value="NZ_CBCRYE010000007.1"/>
</dbReference>
<dbReference type="InterPro" id="IPR015422">
    <property type="entry name" value="PyrdxlP-dep_Trfase_small"/>
</dbReference>
<sequence>MSDLFEKPPGGPYLLSHSAGLLPKAARSDFEAGFFGPWQSQPGESWPQWLTAIDDFRVALAGLLGGRMEDWCPQPNVSAALFALLSGLTVTPDRNAIVMSALAFPSLGFVAQQAERLGLRLRLFDGDPADIATWEAALTPDVAVVVVMHVHSNTSIVSPVAEIAALARARGIFSIIDVAQSAGILPIDVTAWQADALTGSCLKWLCGGPGAGFLWCPHDLKPLNVGWFSHENPFEFDIRDFRYASDARRFWGGTPSVAPYVLATTGIRTISEIGVKKILNHNRALIARIDPSDRSGQGGTLCYRPADMEKTMAALTAAGCRFDRRGDTLRLSFHIYNTEQDADIVVGCLI</sequence>
<dbReference type="AlphaFoldDB" id="A0A1G4TAC8"/>
<keyword evidence="4" id="KW-1185">Reference proteome</keyword>
<dbReference type="Gene3D" id="3.90.1150.10">
    <property type="entry name" value="Aspartate Aminotransferase, domain 1"/>
    <property type="match status" value="1"/>
</dbReference>
<dbReference type="EMBL" id="FMTS01000007">
    <property type="protein sequence ID" value="SCW78238.1"/>
    <property type="molecule type" value="Genomic_DNA"/>
</dbReference>
<keyword evidence="1" id="KW-0663">Pyridoxal phosphate</keyword>